<evidence type="ECO:0000313" key="5">
    <source>
        <dbReference type="Proteomes" id="UP000310016"/>
    </source>
</evidence>
<accession>A0A4U0QA79</accession>
<keyword evidence="4" id="KW-0808">Transferase</keyword>
<dbReference type="RefSeq" id="WP_136771778.1">
    <property type="nucleotide sequence ID" value="NZ_SUMF01000002.1"/>
</dbReference>
<dbReference type="AlphaFoldDB" id="A0A4U0QA79"/>
<proteinExistence type="inferred from homology"/>
<dbReference type="PROSITE" id="PS01279">
    <property type="entry name" value="PCMT"/>
    <property type="match status" value="1"/>
</dbReference>
<dbReference type="Pfam" id="PF01135">
    <property type="entry name" value="PCMT"/>
    <property type="match status" value="1"/>
</dbReference>
<comment type="similarity">
    <text evidence="1">Belongs to the methyltransferase superfamily. L-isoaspartyl/D-aspartyl protein methyltransferase family.</text>
</comment>
<keyword evidence="5" id="KW-1185">Reference proteome</keyword>
<dbReference type="PANTHER" id="PTHR11579">
    <property type="entry name" value="PROTEIN-L-ISOASPARTATE O-METHYLTRANSFERASE"/>
    <property type="match status" value="1"/>
</dbReference>
<evidence type="ECO:0000313" key="4">
    <source>
        <dbReference type="EMBL" id="TJZ77302.1"/>
    </source>
</evidence>
<evidence type="ECO:0000256" key="2">
    <source>
        <dbReference type="ARBA" id="ARBA00013346"/>
    </source>
</evidence>
<sequence length="217" mass="23853">MDWEHARYLLVEQQIRPWEVLDQQVLQRVLDVKREDFVPTDKRNLAFVDTELPLGHGACMLSPKMEARLLQDVELQSTDKVLVVGAGTGYLVALAAGLAAQVYGVEIEPELKRAAEENLVRAGIRNARVELGDGVQGLNAQAPFNAIIVTGSVAEVPQALKDQLAVGGRLIAVVGELPIMSATLFLRVDQDAWRTEKLFEYNLPRLKNAPAAPAFSF</sequence>
<dbReference type="SUPFAM" id="SSF53335">
    <property type="entry name" value="S-adenosyl-L-methionine-dependent methyltransferases"/>
    <property type="match status" value="1"/>
</dbReference>
<dbReference type="InterPro" id="IPR000682">
    <property type="entry name" value="PCMT"/>
</dbReference>
<dbReference type="Proteomes" id="UP000310016">
    <property type="component" value="Unassembled WGS sequence"/>
</dbReference>
<dbReference type="CDD" id="cd02440">
    <property type="entry name" value="AdoMet_MTases"/>
    <property type="match status" value="1"/>
</dbReference>
<dbReference type="Gene3D" id="3.40.50.150">
    <property type="entry name" value="Vaccinia Virus protein VP39"/>
    <property type="match status" value="1"/>
</dbReference>
<dbReference type="PANTHER" id="PTHR11579:SF18">
    <property type="entry name" value="PROTEIN-L-ISOASPARTATE O-METHYLTRANSFERASE"/>
    <property type="match status" value="1"/>
</dbReference>
<dbReference type="InterPro" id="IPR029063">
    <property type="entry name" value="SAM-dependent_MTases_sf"/>
</dbReference>
<name>A0A4U0QA79_9NEIS</name>
<dbReference type="GO" id="GO:0005737">
    <property type="term" value="C:cytoplasm"/>
    <property type="evidence" value="ECO:0007669"/>
    <property type="project" value="TreeGrafter"/>
</dbReference>
<dbReference type="OrthoDB" id="9810066at2"/>
<gene>
    <name evidence="4" type="ORF">FAZ21_02860</name>
</gene>
<reference evidence="4 5" key="1">
    <citation type="submission" date="2019-04" db="EMBL/GenBank/DDBJ databases">
        <title>Chitiniphilus eburnea sp. nov., a novel chitinolytic bacterium isolated from aquaculture sludge.</title>
        <authorList>
            <person name="Sheng M."/>
        </authorList>
    </citation>
    <scope>NUCLEOTIDE SEQUENCE [LARGE SCALE GENOMIC DNA]</scope>
    <source>
        <strain evidence="4 5">HX-2-15</strain>
    </source>
</reference>
<organism evidence="4 5">
    <name type="scientific">Chitiniphilus eburneus</name>
    <dbReference type="NCBI Taxonomy" id="2571148"/>
    <lineage>
        <taxon>Bacteria</taxon>
        <taxon>Pseudomonadati</taxon>
        <taxon>Pseudomonadota</taxon>
        <taxon>Betaproteobacteria</taxon>
        <taxon>Neisseriales</taxon>
        <taxon>Chitinibacteraceae</taxon>
        <taxon>Chitiniphilus</taxon>
    </lineage>
</organism>
<keyword evidence="4" id="KW-0489">Methyltransferase</keyword>
<protein>
    <recommendedName>
        <fullName evidence="2">Protein-L-isoaspartate O-methyltransferase</fullName>
    </recommendedName>
    <alternativeName>
        <fullName evidence="3">Protein L-isoaspartyl methyltransferase</fullName>
    </alternativeName>
</protein>
<comment type="caution">
    <text evidence="4">The sequence shown here is derived from an EMBL/GenBank/DDBJ whole genome shotgun (WGS) entry which is preliminary data.</text>
</comment>
<evidence type="ECO:0000256" key="1">
    <source>
        <dbReference type="ARBA" id="ARBA00005369"/>
    </source>
</evidence>
<dbReference type="GO" id="GO:0004719">
    <property type="term" value="F:protein-L-isoaspartate (D-aspartate) O-methyltransferase activity"/>
    <property type="evidence" value="ECO:0007669"/>
    <property type="project" value="InterPro"/>
</dbReference>
<dbReference type="EMBL" id="SUMF01000002">
    <property type="protein sequence ID" value="TJZ77302.1"/>
    <property type="molecule type" value="Genomic_DNA"/>
</dbReference>
<dbReference type="GO" id="GO:0032259">
    <property type="term" value="P:methylation"/>
    <property type="evidence" value="ECO:0007669"/>
    <property type="project" value="UniProtKB-KW"/>
</dbReference>
<evidence type="ECO:0000256" key="3">
    <source>
        <dbReference type="ARBA" id="ARBA00030757"/>
    </source>
</evidence>